<dbReference type="OrthoDB" id="3373088at2"/>
<accession>A0A563EFX7</accession>
<evidence type="ECO:0000313" key="2">
    <source>
        <dbReference type="EMBL" id="TWP44998.1"/>
    </source>
</evidence>
<proteinExistence type="predicted"/>
<dbReference type="AlphaFoldDB" id="A0A563EFX7"/>
<name>A0A563EFX7_9PSEU</name>
<dbReference type="InterPro" id="IPR050248">
    <property type="entry name" value="Polysacc_deacetylase_ArnD"/>
</dbReference>
<dbReference type="Pfam" id="PF01522">
    <property type="entry name" value="Polysacc_deac_1"/>
    <property type="match status" value="1"/>
</dbReference>
<evidence type="ECO:0000259" key="1">
    <source>
        <dbReference type="PROSITE" id="PS51677"/>
    </source>
</evidence>
<organism evidence="2 3">
    <name type="scientific">Lentzea tibetensis</name>
    <dbReference type="NCBI Taxonomy" id="2591470"/>
    <lineage>
        <taxon>Bacteria</taxon>
        <taxon>Bacillati</taxon>
        <taxon>Actinomycetota</taxon>
        <taxon>Actinomycetes</taxon>
        <taxon>Pseudonocardiales</taxon>
        <taxon>Pseudonocardiaceae</taxon>
        <taxon>Lentzea</taxon>
    </lineage>
</organism>
<dbReference type="InterPro" id="IPR002509">
    <property type="entry name" value="NODB_dom"/>
</dbReference>
<protein>
    <submittedName>
        <fullName evidence="2">Polysaccharide deacetylase family protein</fullName>
    </submittedName>
</protein>
<feature type="domain" description="NodB homology" evidence="1">
    <location>
        <begin position="99"/>
        <end position="272"/>
    </location>
</feature>
<reference evidence="2 3" key="1">
    <citation type="submission" date="2019-07" db="EMBL/GenBank/DDBJ databases">
        <title>Lentzea xizangensis sp. nov., isolated from Qinghai-Tibetan Plateau Soils.</title>
        <authorList>
            <person name="Huang J."/>
        </authorList>
    </citation>
    <scope>NUCLEOTIDE SEQUENCE [LARGE SCALE GENOMIC DNA]</scope>
    <source>
        <strain evidence="2 3">FXJ1.1311</strain>
    </source>
</reference>
<dbReference type="PANTHER" id="PTHR10587:SF134">
    <property type="entry name" value="SECRETED PROTEIN"/>
    <property type="match status" value="1"/>
</dbReference>
<dbReference type="PANTHER" id="PTHR10587">
    <property type="entry name" value="GLYCOSYL TRANSFERASE-RELATED"/>
    <property type="match status" value="1"/>
</dbReference>
<dbReference type="GO" id="GO:0005975">
    <property type="term" value="P:carbohydrate metabolic process"/>
    <property type="evidence" value="ECO:0007669"/>
    <property type="project" value="InterPro"/>
</dbReference>
<gene>
    <name evidence="2" type="ORF">FKR81_40260</name>
</gene>
<dbReference type="InterPro" id="IPR011330">
    <property type="entry name" value="Glyco_hydro/deAcase_b/a-brl"/>
</dbReference>
<dbReference type="Proteomes" id="UP000316639">
    <property type="component" value="Unassembled WGS sequence"/>
</dbReference>
<dbReference type="Gene3D" id="3.20.20.370">
    <property type="entry name" value="Glycoside hydrolase/deacetylase"/>
    <property type="match status" value="1"/>
</dbReference>
<dbReference type="SUPFAM" id="SSF88713">
    <property type="entry name" value="Glycoside hydrolase/deacetylase"/>
    <property type="match status" value="1"/>
</dbReference>
<keyword evidence="3" id="KW-1185">Reference proteome</keyword>
<sequence length="272" mass="29412">MTLTPCNVIDLFGVIHSVGGRLRVAAALAVVAILVSCAREPEPRAPVLTTAPPTTTTTTSAPPPVMFPPPYAYGTVQATAPPITGGLVPVVNRIATDKPYVFITIDDGAIKHPAAAEMMRKAGIRPSLFLNTKYIEGQRDYFKALPVTVHSHTSTHPNLSGKGYDFQKNEICGNADFITGEYGKRPTLFRPPFGNHDNTTRKAAADCGFKALVMWTAAVNDGRVQFQAGDKLNRGDIVLMHFRTTFAEDFQAFLDRAKADGLTPVPLEDFLA</sequence>
<dbReference type="GO" id="GO:0016810">
    <property type="term" value="F:hydrolase activity, acting on carbon-nitrogen (but not peptide) bonds"/>
    <property type="evidence" value="ECO:0007669"/>
    <property type="project" value="InterPro"/>
</dbReference>
<dbReference type="PROSITE" id="PS51677">
    <property type="entry name" value="NODB"/>
    <property type="match status" value="1"/>
</dbReference>
<evidence type="ECO:0000313" key="3">
    <source>
        <dbReference type="Proteomes" id="UP000316639"/>
    </source>
</evidence>
<comment type="caution">
    <text evidence="2">The sequence shown here is derived from an EMBL/GenBank/DDBJ whole genome shotgun (WGS) entry which is preliminary data.</text>
</comment>
<dbReference type="EMBL" id="VOBR01000045">
    <property type="protein sequence ID" value="TWP44998.1"/>
    <property type="molecule type" value="Genomic_DNA"/>
</dbReference>
<dbReference type="CDD" id="cd10917">
    <property type="entry name" value="CE4_NodB_like_6s_7s"/>
    <property type="match status" value="1"/>
</dbReference>